<keyword evidence="3" id="KW-0812">Transmembrane</keyword>
<comment type="caution">
    <text evidence="5">The sequence shown here is derived from an EMBL/GenBank/DDBJ whole genome shotgun (WGS) entry which is preliminary data.</text>
</comment>
<accession>A0A5A7NMT6</accession>
<dbReference type="Gene3D" id="1.10.10.1320">
    <property type="entry name" value="Anti-sigma factor, zinc-finger domain"/>
    <property type="match status" value="1"/>
</dbReference>
<dbReference type="InterPro" id="IPR027383">
    <property type="entry name" value="Znf_put"/>
</dbReference>
<dbReference type="AlphaFoldDB" id="A0A5A7NMT6"/>
<name>A0A5A7NMT6_9MICC</name>
<keyword evidence="3" id="KW-0472">Membrane</keyword>
<dbReference type="OrthoDB" id="4930823at2"/>
<evidence type="ECO:0000259" key="4">
    <source>
        <dbReference type="Pfam" id="PF13490"/>
    </source>
</evidence>
<dbReference type="Pfam" id="PF13490">
    <property type="entry name" value="zf-HC2"/>
    <property type="match status" value="1"/>
</dbReference>
<evidence type="ECO:0000256" key="1">
    <source>
        <dbReference type="ARBA" id="ARBA00023015"/>
    </source>
</evidence>
<keyword evidence="2" id="KW-0804">Transcription</keyword>
<feature type="transmembrane region" description="Helical" evidence="3">
    <location>
        <begin position="94"/>
        <end position="117"/>
    </location>
</feature>
<dbReference type="Proteomes" id="UP000325307">
    <property type="component" value="Unassembled WGS sequence"/>
</dbReference>
<keyword evidence="3" id="KW-1133">Transmembrane helix</keyword>
<gene>
    <name evidence="5" type="ORF">NCCP1664_03030</name>
</gene>
<evidence type="ECO:0000313" key="6">
    <source>
        <dbReference type="Proteomes" id="UP000325307"/>
    </source>
</evidence>
<proteinExistence type="predicted"/>
<keyword evidence="6" id="KW-1185">Reference proteome</keyword>
<dbReference type="EMBL" id="BKDJ01000001">
    <property type="protein sequence ID" value="GER21806.1"/>
    <property type="molecule type" value="Genomic_DNA"/>
</dbReference>
<reference evidence="5 6" key="1">
    <citation type="submission" date="2019-09" db="EMBL/GenBank/DDBJ databases">
        <title>Arthrobacter zafarii sp. nov., a moderately thermotolerant and halotolerant actinobacterium isolated from Cholistan desert soil of Pakistan.</title>
        <authorList>
            <person name="Amin A."/>
            <person name="Ahmed I."/>
            <person name="Khalid N."/>
            <person name="Schumann P."/>
            <person name="Busse H.J."/>
            <person name="Khan I.U."/>
            <person name="Li S."/>
            <person name="Li W.J."/>
        </authorList>
    </citation>
    <scope>NUCLEOTIDE SEQUENCE [LARGE SCALE GENOMIC DNA]</scope>
    <source>
        <strain evidence="5 6">NCCP-1664</strain>
    </source>
</reference>
<evidence type="ECO:0000256" key="3">
    <source>
        <dbReference type="SAM" id="Phobius"/>
    </source>
</evidence>
<organism evidence="5 6">
    <name type="scientific">Zafaria cholistanensis</name>
    <dbReference type="NCBI Taxonomy" id="1682741"/>
    <lineage>
        <taxon>Bacteria</taxon>
        <taxon>Bacillati</taxon>
        <taxon>Actinomycetota</taxon>
        <taxon>Actinomycetes</taxon>
        <taxon>Micrococcales</taxon>
        <taxon>Micrococcaceae</taxon>
        <taxon>Zafaria</taxon>
    </lineage>
</organism>
<keyword evidence="1" id="KW-0805">Transcription regulation</keyword>
<protein>
    <recommendedName>
        <fullName evidence="4">Putative zinc-finger domain-containing protein</fullName>
    </recommendedName>
</protein>
<dbReference type="RefSeq" id="WP_149955313.1">
    <property type="nucleotide sequence ID" value="NZ_BKDJ01000001.1"/>
</dbReference>
<evidence type="ECO:0000256" key="2">
    <source>
        <dbReference type="ARBA" id="ARBA00023163"/>
    </source>
</evidence>
<sequence>MHRYRRWVDAYLDGELPEARRSVFEEHLRRCHSCGVLVQDGRRLMRRLDALSASRGSAPAPGAELLNRLVRTSEFGAAGAGEPAQPPSARWRSLLPALACALAIGSVTATAGVAWVLGEPEGGRAASATSVAGGWTEAGIPLKEEDLQRLREAGWNCPQFAAFGLALTGARGAVVEGVPELTLELAGPGGTAVVTERRRDPATAGTASSGTPSMALNAASEVATVETGADGHSVLVMESAEYEVASTLDKGRTRALLRRIVVTEHARLDARGLEEQPPLERIGRGLAKLTVVDIEQ</sequence>
<dbReference type="InterPro" id="IPR041916">
    <property type="entry name" value="Anti_sigma_zinc_sf"/>
</dbReference>
<feature type="domain" description="Putative zinc-finger" evidence="4">
    <location>
        <begin position="4"/>
        <end position="34"/>
    </location>
</feature>
<evidence type="ECO:0000313" key="5">
    <source>
        <dbReference type="EMBL" id="GER21806.1"/>
    </source>
</evidence>